<proteinExistence type="predicted"/>
<dbReference type="InterPro" id="IPR036271">
    <property type="entry name" value="Tet_transcr_reg_TetR-rel_C_sf"/>
</dbReference>
<dbReference type="PRINTS" id="PR00455">
    <property type="entry name" value="HTHTETR"/>
</dbReference>
<reference evidence="5 6" key="1">
    <citation type="journal article" date="2014" name="Arch. Microbiol.">
        <title>Bacillus mesophilum sp. nov., strain IITR-54T, a novel 4-chlorobiphenyl dechlorinating bacterium.</title>
        <authorList>
            <person name="Manickam N."/>
            <person name="Singh N.K."/>
            <person name="Bajaj A."/>
            <person name="Kumar R.M."/>
            <person name="Kaur G."/>
            <person name="Kaur N."/>
            <person name="Bala M."/>
            <person name="Kumar A."/>
            <person name="Mayilraj S."/>
        </authorList>
    </citation>
    <scope>NUCLEOTIDE SEQUENCE [LARGE SCALE GENOMIC DNA]</scope>
    <source>
        <strain evidence="5 6">IITR-54</strain>
    </source>
</reference>
<dbReference type="OrthoDB" id="9812484at2"/>
<dbReference type="PANTHER" id="PTHR43479">
    <property type="entry name" value="ACREF/ENVCD OPERON REPRESSOR-RELATED"/>
    <property type="match status" value="1"/>
</dbReference>
<keyword evidence="2 3" id="KW-0238">DNA-binding</keyword>
<dbReference type="PROSITE" id="PS01081">
    <property type="entry name" value="HTH_TETR_1"/>
    <property type="match status" value="1"/>
</dbReference>
<evidence type="ECO:0000313" key="5">
    <source>
        <dbReference type="EMBL" id="KAB2335133.1"/>
    </source>
</evidence>
<dbReference type="Gene3D" id="1.10.357.10">
    <property type="entry name" value="Tetracycline Repressor, domain 2"/>
    <property type="match status" value="1"/>
</dbReference>
<dbReference type="InterPro" id="IPR041603">
    <property type="entry name" value="YvdT_C"/>
</dbReference>
<feature type="domain" description="HTH tetR-type" evidence="4">
    <location>
        <begin position="5"/>
        <end position="65"/>
    </location>
</feature>
<comment type="caution">
    <text evidence="5">The sequence shown here is derived from an EMBL/GenBank/DDBJ whole genome shotgun (WGS) entry which is preliminary data.</text>
</comment>
<evidence type="ECO:0000256" key="3">
    <source>
        <dbReference type="PROSITE-ProRule" id="PRU00335"/>
    </source>
</evidence>
<dbReference type="InterPro" id="IPR009057">
    <property type="entry name" value="Homeodomain-like_sf"/>
</dbReference>
<dbReference type="Proteomes" id="UP000441354">
    <property type="component" value="Unassembled WGS sequence"/>
</dbReference>
<dbReference type="PROSITE" id="PS50977">
    <property type="entry name" value="HTH_TETR_2"/>
    <property type="match status" value="1"/>
</dbReference>
<evidence type="ECO:0000313" key="6">
    <source>
        <dbReference type="Proteomes" id="UP000441354"/>
    </source>
</evidence>
<dbReference type="RefSeq" id="WP_151571817.1">
    <property type="nucleotide sequence ID" value="NZ_WBOT01000001.1"/>
</dbReference>
<dbReference type="InterPro" id="IPR023772">
    <property type="entry name" value="DNA-bd_HTH_TetR-type_CS"/>
</dbReference>
<dbReference type="EMBL" id="WBOT01000001">
    <property type="protein sequence ID" value="KAB2335133.1"/>
    <property type="molecule type" value="Genomic_DNA"/>
</dbReference>
<dbReference type="SUPFAM" id="SSF48498">
    <property type="entry name" value="Tetracyclin repressor-like, C-terminal domain"/>
    <property type="match status" value="1"/>
</dbReference>
<name>A0A7V7RPF9_9BACI</name>
<dbReference type="PANTHER" id="PTHR43479:SF8">
    <property type="entry name" value="TRANSCRIPTIONAL REGULATOR, TETR FAMILY"/>
    <property type="match status" value="1"/>
</dbReference>
<keyword evidence="1" id="KW-0678">Repressor</keyword>
<gene>
    <name evidence="5" type="ORF">F7732_00755</name>
</gene>
<feature type="DNA-binding region" description="H-T-H motif" evidence="3">
    <location>
        <begin position="28"/>
        <end position="47"/>
    </location>
</feature>
<dbReference type="Pfam" id="PF00440">
    <property type="entry name" value="TetR_N"/>
    <property type="match status" value="1"/>
</dbReference>
<dbReference type="GO" id="GO:0003677">
    <property type="term" value="F:DNA binding"/>
    <property type="evidence" value="ECO:0007669"/>
    <property type="project" value="UniProtKB-UniRule"/>
</dbReference>
<dbReference type="AlphaFoldDB" id="A0A7V7RPF9"/>
<dbReference type="SUPFAM" id="SSF46689">
    <property type="entry name" value="Homeodomain-like"/>
    <property type="match status" value="1"/>
</dbReference>
<protein>
    <submittedName>
        <fullName evidence="5">TetR/AcrR family transcriptional regulator</fullName>
    </submittedName>
</protein>
<dbReference type="InterPro" id="IPR050624">
    <property type="entry name" value="HTH-type_Tx_Regulator"/>
</dbReference>
<evidence type="ECO:0000259" key="4">
    <source>
        <dbReference type="PROSITE" id="PS50977"/>
    </source>
</evidence>
<dbReference type="Pfam" id="PF17934">
    <property type="entry name" value="TetR_C_26"/>
    <property type="match status" value="1"/>
</dbReference>
<organism evidence="5 6">
    <name type="scientific">Bacillus mesophilum</name>
    <dbReference type="NCBI Taxonomy" id="1071718"/>
    <lineage>
        <taxon>Bacteria</taxon>
        <taxon>Bacillati</taxon>
        <taxon>Bacillota</taxon>
        <taxon>Bacilli</taxon>
        <taxon>Bacillales</taxon>
        <taxon>Bacillaceae</taxon>
        <taxon>Bacillus</taxon>
    </lineage>
</organism>
<evidence type="ECO:0000256" key="2">
    <source>
        <dbReference type="ARBA" id="ARBA00023125"/>
    </source>
</evidence>
<sequence length="193" mass="22117">MFLILEKKDRIIQAAIDSFSNKGIEKTTISDIAKLAGVGQGTFYLYFSSKFSILPAISEVLVDKIHEGIEKNVKSNNFEAQLTEIIEVIFSIIEEYRELSTIIYSGLTQSEHIKSLGDIYSPIYQWLNKFLSKYKEDGVIRSTINTEYSSKIMLTLIESTAEQIFIYNELEPKKISEHKEELLTFLKHALGIY</sequence>
<dbReference type="InterPro" id="IPR001647">
    <property type="entry name" value="HTH_TetR"/>
</dbReference>
<evidence type="ECO:0000256" key="1">
    <source>
        <dbReference type="ARBA" id="ARBA00022491"/>
    </source>
</evidence>
<keyword evidence="6" id="KW-1185">Reference proteome</keyword>
<accession>A0A7V7RPF9</accession>